<dbReference type="Pfam" id="PF13384">
    <property type="entry name" value="HTH_23"/>
    <property type="match status" value="1"/>
</dbReference>
<name>A0A292GMB9_9HYPH</name>
<dbReference type="AlphaFoldDB" id="A0A292GMB9"/>
<accession>A0A292GMB9</accession>
<sequence length="153" mass="16741">MAAPLPTELRNRFLQYLDEGLSGRAAAARLKVSPATGSRWLHSARTKGHVEPAPQGRPKGSGKLEPYHEFFVELVGQDPDITLYELRDALEEAEGVRVHHSSIAMLLQRLGYTYKKVAGGQRAPQGERKATAGRLVRQSPSGHARATLAPCLH</sequence>
<dbReference type="SUPFAM" id="SSF46689">
    <property type="entry name" value="Homeodomain-like"/>
    <property type="match status" value="1"/>
</dbReference>
<dbReference type="InterPro" id="IPR009057">
    <property type="entry name" value="Homeodomain-like_sf"/>
</dbReference>
<organism evidence="2">
    <name type="scientific">Ochrobactrum sp. PW1</name>
    <dbReference type="NCBI Taxonomy" id="1882222"/>
    <lineage>
        <taxon>Bacteria</taxon>
        <taxon>Pseudomonadati</taxon>
        <taxon>Pseudomonadota</taxon>
        <taxon>Alphaproteobacteria</taxon>
        <taxon>Hyphomicrobiales</taxon>
        <taxon>Brucellaceae</taxon>
        <taxon>Brucella/Ochrobactrum group</taxon>
        <taxon>Ochrobactrum</taxon>
    </lineage>
</organism>
<reference evidence="2" key="1">
    <citation type="submission" date="2016-07" db="EMBL/GenBank/DDBJ databases">
        <title>Genomics reveals synergistic degradation of pyrene by five bacteria in a mangrove sediment-derived bacterial consortium.</title>
        <authorList>
            <person name="Wanapaisan P."/>
            <person name="Vejarano F."/>
            <person name="Chakraborty J."/>
            <person name="Shintani M."/>
            <person name="Muangchinda C."/>
            <person name="Laothamteep N."/>
            <person name="Suzuki-Minakuchi C."/>
            <person name="Inoue K."/>
            <person name="Nojiri H."/>
            <person name="Pinyakong O."/>
        </authorList>
    </citation>
    <scope>NUCLEOTIDE SEQUENCE</scope>
    <source>
        <strain evidence="2">PW1</strain>
    </source>
</reference>
<proteinExistence type="predicted"/>
<evidence type="ECO:0000256" key="1">
    <source>
        <dbReference type="SAM" id="MobiDB-lite"/>
    </source>
</evidence>
<feature type="region of interest" description="Disordered" evidence="1">
    <location>
        <begin position="119"/>
        <end position="153"/>
    </location>
</feature>
<protein>
    <submittedName>
        <fullName evidence="2">ISSpo6, transposase orf A</fullName>
    </submittedName>
</protein>
<evidence type="ECO:0000313" key="2">
    <source>
        <dbReference type="EMBL" id="BBA74284.1"/>
    </source>
</evidence>
<dbReference type="EMBL" id="LC171369">
    <property type="protein sequence ID" value="BBA74284.1"/>
    <property type="molecule type" value="Genomic_DNA"/>
</dbReference>